<dbReference type="SUPFAM" id="SSF46689">
    <property type="entry name" value="Homeodomain-like"/>
    <property type="match status" value="1"/>
</dbReference>
<dbReference type="PRINTS" id="PR00455">
    <property type="entry name" value="HTHTETR"/>
</dbReference>
<feature type="domain" description="HTH tetR-type" evidence="5">
    <location>
        <begin position="16"/>
        <end position="76"/>
    </location>
</feature>
<evidence type="ECO:0000256" key="2">
    <source>
        <dbReference type="ARBA" id="ARBA00023125"/>
    </source>
</evidence>
<dbReference type="GO" id="GO:0000976">
    <property type="term" value="F:transcription cis-regulatory region binding"/>
    <property type="evidence" value="ECO:0007669"/>
    <property type="project" value="TreeGrafter"/>
</dbReference>
<evidence type="ECO:0000313" key="6">
    <source>
        <dbReference type="EMBL" id="ADB51751.1"/>
    </source>
</evidence>
<reference evidence="7" key="2">
    <citation type="submission" date="2010-01" db="EMBL/GenBank/DDBJ databases">
        <title>The complete genome of Conexibacter woesei DSM 14684.</title>
        <authorList>
            <consortium name="US DOE Joint Genome Institute (JGI-PGF)"/>
            <person name="Lucas S."/>
            <person name="Copeland A."/>
            <person name="Lapidus A."/>
            <person name="Glavina del Rio T."/>
            <person name="Dalin E."/>
            <person name="Tice H."/>
            <person name="Bruce D."/>
            <person name="Goodwin L."/>
            <person name="Pitluck S."/>
            <person name="Kyrpides N."/>
            <person name="Mavromatis K."/>
            <person name="Ivanova N."/>
            <person name="Mikhailova N."/>
            <person name="Chertkov O."/>
            <person name="Brettin T."/>
            <person name="Detter J.C."/>
            <person name="Han C."/>
            <person name="Larimer F."/>
            <person name="Land M."/>
            <person name="Hauser L."/>
            <person name="Markowitz V."/>
            <person name="Cheng J.-F."/>
            <person name="Hugenholtz P."/>
            <person name="Woyke T."/>
            <person name="Wu D."/>
            <person name="Pukall R."/>
            <person name="Steenblock K."/>
            <person name="Schneider S."/>
            <person name="Klenk H.-P."/>
            <person name="Eisen J.A."/>
        </authorList>
    </citation>
    <scope>NUCLEOTIDE SEQUENCE [LARGE SCALE GENOMIC DNA]</scope>
    <source>
        <strain evidence="7">DSM 14684 / CIP 108061 / JCM 11494 / NBRC 100937 / ID131577</strain>
    </source>
</reference>
<dbReference type="Proteomes" id="UP000008229">
    <property type="component" value="Chromosome"/>
</dbReference>
<dbReference type="Pfam" id="PF17754">
    <property type="entry name" value="TetR_C_14"/>
    <property type="match status" value="1"/>
</dbReference>
<dbReference type="Gene3D" id="1.10.10.60">
    <property type="entry name" value="Homeodomain-like"/>
    <property type="match status" value="1"/>
</dbReference>
<dbReference type="EMBL" id="CP001854">
    <property type="protein sequence ID" value="ADB51751.1"/>
    <property type="molecule type" value="Genomic_DNA"/>
</dbReference>
<keyword evidence="1" id="KW-0805">Transcription regulation</keyword>
<accession>D3FF34</accession>
<dbReference type="Gene3D" id="1.10.357.10">
    <property type="entry name" value="Tetracycline Repressor, domain 2"/>
    <property type="match status" value="1"/>
</dbReference>
<dbReference type="PROSITE" id="PS50977">
    <property type="entry name" value="HTH_TETR_2"/>
    <property type="match status" value="1"/>
</dbReference>
<proteinExistence type="predicted"/>
<dbReference type="PANTHER" id="PTHR30055:SF234">
    <property type="entry name" value="HTH-TYPE TRANSCRIPTIONAL REGULATOR BETI"/>
    <property type="match status" value="1"/>
</dbReference>
<name>D3FF34_CONWI</name>
<dbReference type="Pfam" id="PF00440">
    <property type="entry name" value="TetR_N"/>
    <property type="match status" value="1"/>
</dbReference>
<dbReference type="PANTHER" id="PTHR30055">
    <property type="entry name" value="HTH-TYPE TRANSCRIPTIONAL REGULATOR RUTR"/>
    <property type="match status" value="1"/>
</dbReference>
<dbReference type="RefSeq" id="WP_012934802.1">
    <property type="nucleotide sequence ID" value="NC_013739.1"/>
</dbReference>
<dbReference type="KEGG" id="cwo:Cwoe_3333"/>
<dbReference type="AlphaFoldDB" id="D3FF34"/>
<evidence type="ECO:0000256" key="3">
    <source>
        <dbReference type="ARBA" id="ARBA00023163"/>
    </source>
</evidence>
<keyword evidence="3" id="KW-0804">Transcription</keyword>
<keyword evidence="2 4" id="KW-0238">DNA-binding</keyword>
<evidence type="ECO:0000259" key="5">
    <source>
        <dbReference type="PROSITE" id="PS50977"/>
    </source>
</evidence>
<dbReference type="GO" id="GO:0003700">
    <property type="term" value="F:DNA-binding transcription factor activity"/>
    <property type="evidence" value="ECO:0007669"/>
    <property type="project" value="TreeGrafter"/>
</dbReference>
<gene>
    <name evidence="6" type="ordered locus">Cwoe_3333</name>
</gene>
<organism evidence="6 7">
    <name type="scientific">Conexibacter woesei (strain DSM 14684 / CCUG 47730 / CIP 108061 / JCM 11494 / NBRC 100937 / ID131577)</name>
    <dbReference type="NCBI Taxonomy" id="469383"/>
    <lineage>
        <taxon>Bacteria</taxon>
        <taxon>Bacillati</taxon>
        <taxon>Actinomycetota</taxon>
        <taxon>Thermoleophilia</taxon>
        <taxon>Solirubrobacterales</taxon>
        <taxon>Conexibacteraceae</taxon>
        <taxon>Conexibacter</taxon>
    </lineage>
</organism>
<evidence type="ECO:0000313" key="7">
    <source>
        <dbReference type="Proteomes" id="UP000008229"/>
    </source>
</evidence>
<dbReference type="HOGENOM" id="CLU_069356_2_2_11"/>
<protein>
    <submittedName>
        <fullName evidence="6">Transcriptional regulator, TetR family</fullName>
    </submittedName>
</protein>
<dbReference type="InterPro" id="IPR041347">
    <property type="entry name" value="MftR_C"/>
</dbReference>
<dbReference type="InterPro" id="IPR023772">
    <property type="entry name" value="DNA-bd_HTH_TetR-type_CS"/>
</dbReference>
<dbReference type="InterPro" id="IPR050109">
    <property type="entry name" value="HTH-type_TetR-like_transc_reg"/>
</dbReference>
<dbReference type="PROSITE" id="PS01081">
    <property type="entry name" value="HTH_TETR_1"/>
    <property type="match status" value="1"/>
</dbReference>
<evidence type="ECO:0000256" key="4">
    <source>
        <dbReference type="PROSITE-ProRule" id="PRU00335"/>
    </source>
</evidence>
<keyword evidence="7" id="KW-1185">Reference proteome</keyword>
<reference evidence="6 7" key="1">
    <citation type="journal article" date="2010" name="Stand. Genomic Sci.">
        <title>Complete genome sequence of Conexibacter woesei type strain (ID131577).</title>
        <authorList>
            <person name="Pukall R."/>
            <person name="Lapidus A."/>
            <person name="Glavina Del Rio T."/>
            <person name="Copeland A."/>
            <person name="Tice H."/>
            <person name="Cheng J.-F."/>
            <person name="Lucas S."/>
            <person name="Chen F."/>
            <person name="Nolan M."/>
            <person name="Bruce D."/>
            <person name="Goodwin L."/>
            <person name="Pitluck S."/>
            <person name="Mavromatis K."/>
            <person name="Ivanova N."/>
            <person name="Ovchinnikova G."/>
            <person name="Pati A."/>
            <person name="Chen A."/>
            <person name="Palaniappan K."/>
            <person name="Land M."/>
            <person name="Hauser L."/>
            <person name="Chang Y.-J."/>
            <person name="Jeffries C.D."/>
            <person name="Chain P."/>
            <person name="Meincke L."/>
            <person name="Sims D."/>
            <person name="Brettin T."/>
            <person name="Detter J.C."/>
            <person name="Rohde M."/>
            <person name="Goeker M."/>
            <person name="Bristow J."/>
            <person name="Eisen J.A."/>
            <person name="Markowitz V."/>
            <person name="Kyrpides N.C."/>
            <person name="Klenk H.-P."/>
            <person name="Hugenholtz P."/>
        </authorList>
    </citation>
    <scope>NUCLEOTIDE SEQUENCE [LARGE SCALE GENOMIC DNA]</scope>
    <source>
        <strain evidence="7">DSM 14684 / CIP 108061 / JCM 11494 / NBRC 100937 / ID131577</strain>
    </source>
</reference>
<evidence type="ECO:0000256" key="1">
    <source>
        <dbReference type="ARBA" id="ARBA00023015"/>
    </source>
</evidence>
<dbReference type="InterPro" id="IPR009057">
    <property type="entry name" value="Homeodomain-like_sf"/>
</dbReference>
<dbReference type="eggNOG" id="COG1309">
    <property type="taxonomic scope" value="Bacteria"/>
</dbReference>
<dbReference type="STRING" id="469383.Cwoe_3333"/>
<feature type="DNA-binding region" description="H-T-H motif" evidence="4">
    <location>
        <begin position="39"/>
        <end position="58"/>
    </location>
</feature>
<sequence length="202" mass="22057">MSATSNPPGLRERKKARTRRAIVAATLELTLDRGFEAATIPLIAERADVAPRTVSLYFPSKDDIVLQQVDQDFGRLISTLASGEGDLVTRLREWLFADPPEGEHDDELERMRARALIADPYLRSRERLLLEAAEGAIASAVAGDLGETVDGLGPRAFAAATLGVLLTIRAQWAAQGEVERVEQELERGLAFLRAGLDALRRA</sequence>
<dbReference type="InterPro" id="IPR001647">
    <property type="entry name" value="HTH_TetR"/>
</dbReference>
<dbReference type="OrthoDB" id="8688418at2"/>